<evidence type="ECO:0000313" key="2">
    <source>
        <dbReference type="EMBL" id="TGK07488.1"/>
    </source>
</evidence>
<reference evidence="2" key="1">
    <citation type="journal article" date="2019" name="PLoS Negl. Trop. Dis.">
        <title>Revisiting the worldwide diversity of Leptospira species in the environment.</title>
        <authorList>
            <person name="Vincent A.T."/>
            <person name="Schiettekatte O."/>
            <person name="Bourhy P."/>
            <person name="Veyrier F.J."/>
            <person name="Picardeau M."/>
        </authorList>
    </citation>
    <scope>NUCLEOTIDE SEQUENCE [LARGE SCALE GENOMIC DNA]</scope>
    <source>
        <strain evidence="2">SSS9</strain>
    </source>
</reference>
<keyword evidence="1" id="KW-1133">Transmembrane helix</keyword>
<feature type="transmembrane region" description="Helical" evidence="1">
    <location>
        <begin position="389"/>
        <end position="407"/>
    </location>
</feature>
<feature type="transmembrane region" description="Helical" evidence="1">
    <location>
        <begin position="219"/>
        <end position="247"/>
    </location>
</feature>
<accession>A0A4R9G794</accession>
<feature type="transmembrane region" description="Helical" evidence="1">
    <location>
        <begin position="27"/>
        <end position="47"/>
    </location>
</feature>
<feature type="transmembrane region" description="Helical" evidence="1">
    <location>
        <begin position="531"/>
        <end position="550"/>
    </location>
</feature>
<dbReference type="OrthoDB" id="345219at2"/>
<keyword evidence="1" id="KW-0472">Membrane</keyword>
<gene>
    <name evidence="2" type="ORF">EHO59_05135</name>
</gene>
<dbReference type="AlphaFoldDB" id="A0A4R9G794"/>
<feature type="transmembrane region" description="Helical" evidence="1">
    <location>
        <begin position="259"/>
        <end position="275"/>
    </location>
</feature>
<feature type="transmembrane region" description="Helical" evidence="1">
    <location>
        <begin position="467"/>
        <end position="485"/>
    </location>
</feature>
<evidence type="ECO:0000256" key="1">
    <source>
        <dbReference type="SAM" id="Phobius"/>
    </source>
</evidence>
<name>A0A4R9G794_9LEPT</name>
<keyword evidence="1" id="KW-0812">Transmembrane</keyword>
<dbReference type="EMBL" id="RQEP01000005">
    <property type="protein sequence ID" value="TGK07488.1"/>
    <property type="molecule type" value="Genomic_DNA"/>
</dbReference>
<feature type="transmembrane region" description="Helical" evidence="1">
    <location>
        <begin position="59"/>
        <end position="78"/>
    </location>
</feature>
<sequence length="832" mass="94663">MTGSDRSPNFLSNLAPNSIQIVEGTDLALFFFLSALALAYLISVFLFHKGYLLSLERNSISIALTVLACGTVSFLLVLLGIYKLLYVVYIILIFCYAIAGYLLVSKKNLRLSPLVGKDPKLKPFHKIAFWILILSSSILYFFFPTEYIKGDRDQGVYLIFGSQIQKTGSFEFSDPRYKELSPILEKAIVLGYPAIEADKSLPEIDASLSPRFYPLYPSFLAIALDLFGIEGAFRINGVFGILFLFFVFLHTKKIVGPRGAILAVFFGSLNTAQIWNLRTTLSEPLGQFLLIFAIYLAQSSFEKRAFSRMIFAGAILGVSGFNRIDSLIYLPAICFLVCYLLFVSRRYAITAISFLFGFSLLSGLGILYGYFYSRPYLIDLWERGPLSKLVFLCILSLVGTGILYAFSRSSVGTKILDLPRRFALSQRNPLRILLAAFLFGLIGFAYFVRPKLGITENISQALLFQKNSFLCFLFYVPTILVLFAVKGFDTLLFRRRYLSSLFFVFIGFFLLIVYLYEPSIHPDHFWASRRWMLFPVPFAIIMGIVGLNTFPMPTQFWKNALLVAVISSNIYNLYFHDSLIFSERMLSGYAKEYGRLGSSLPKENALYFTKRQDIASPLRYLEERETYLISNTNLFLSKATKLLETGRDIYLIEEDPNLQSPGFSFQKVEEINLSGNFPIESINRYPDMLLERSSRLQVYRIEKNTSFPKIQKDEIPVSKPSYSIRISKSTTKSRFSGWDEVIGYDKHISENAKGEYRLELSGEFLSQSAFSVVAGDKGARVLLQETAGKGDDQNRYAEFVLDEDQIDQIQIRFHRKKQSGSKLKFVTLSKIR</sequence>
<feature type="transmembrane region" description="Helical" evidence="1">
    <location>
        <begin position="497"/>
        <end position="516"/>
    </location>
</feature>
<feature type="transmembrane region" description="Helical" evidence="1">
    <location>
        <begin position="428"/>
        <end position="447"/>
    </location>
</feature>
<evidence type="ECO:0000313" key="3">
    <source>
        <dbReference type="Proteomes" id="UP000297453"/>
    </source>
</evidence>
<feature type="transmembrane region" description="Helical" evidence="1">
    <location>
        <begin position="351"/>
        <end position="369"/>
    </location>
</feature>
<feature type="transmembrane region" description="Helical" evidence="1">
    <location>
        <begin position="84"/>
        <end position="104"/>
    </location>
</feature>
<proteinExistence type="predicted"/>
<keyword evidence="3" id="KW-1185">Reference proteome</keyword>
<comment type="caution">
    <text evidence="2">The sequence shown here is derived from an EMBL/GenBank/DDBJ whole genome shotgun (WGS) entry which is preliminary data.</text>
</comment>
<feature type="transmembrane region" description="Helical" evidence="1">
    <location>
        <begin position="557"/>
        <end position="575"/>
    </location>
</feature>
<feature type="transmembrane region" description="Helical" evidence="1">
    <location>
        <begin position="124"/>
        <end position="143"/>
    </location>
</feature>
<organism evidence="2 3">
    <name type="scientific">Leptospira semungkisensis</name>
    <dbReference type="NCBI Taxonomy" id="2484985"/>
    <lineage>
        <taxon>Bacteria</taxon>
        <taxon>Pseudomonadati</taxon>
        <taxon>Spirochaetota</taxon>
        <taxon>Spirochaetia</taxon>
        <taxon>Leptospirales</taxon>
        <taxon>Leptospiraceae</taxon>
        <taxon>Leptospira</taxon>
    </lineage>
</organism>
<feature type="transmembrane region" description="Helical" evidence="1">
    <location>
        <begin position="327"/>
        <end position="344"/>
    </location>
</feature>
<dbReference type="Proteomes" id="UP000297453">
    <property type="component" value="Unassembled WGS sequence"/>
</dbReference>
<protein>
    <submittedName>
        <fullName evidence="2">Uncharacterized protein</fullName>
    </submittedName>
</protein>